<proteinExistence type="predicted"/>
<name>E6XBK0_CELAD</name>
<dbReference type="KEGG" id="cao:Celal_3867"/>
<organism evidence="1 2">
    <name type="scientific">Cellulophaga algicola (strain DSM 14237 / IC166 / ACAM 630)</name>
    <dbReference type="NCBI Taxonomy" id="688270"/>
    <lineage>
        <taxon>Bacteria</taxon>
        <taxon>Pseudomonadati</taxon>
        <taxon>Bacteroidota</taxon>
        <taxon>Flavobacteriia</taxon>
        <taxon>Flavobacteriales</taxon>
        <taxon>Flavobacteriaceae</taxon>
        <taxon>Cellulophaga</taxon>
    </lineage>
</organism>
<dbReference type="Proteomes" id="UP000008634">
    <property type="component" value="Chromosome"/>
</dbReference>
<dbReference type="HOGENOM" id="CLU_3341864_0_0_10"/>
<dbReference type="STRING" id="688270.Celal_3867"/>
<protein>
    <submittedName>
        <fullName evidence="1">Uncharacterized protein</fullName>
    </submittedName>
</protein>
<reference evidence="1 2" key="1">
    <citation type="journal article" date="2010" name="Stand. Genomic Sci.">
        <title>Complete genome sequence of Cellulophaga algicola type strain (IC166).</title>
        <authorList>
            <person name="Abt B."/>
            <person name="Lu M."/>
            <person name="Misra M."/>
            <person name="Han C."/>
            <person name="Nolan M."/>
            <person name="Lucas S."/>
            <person name="Hammon N."/>
            <person name="Deshpande S."/>
            <person name="Cheng J.F."/>
            <person name="Tapia R."/>
            <person name="Goodwin L."/>
            <person name="Pitluck S."/>
            <person name="Liolios K."/>
            <person name="Pagani I."/>
            <person name="Ivanova N."/>
            <person name="Mavromatis K."/>
            <person name="Ovchinikova G."/>
            <person name="Pati A."/>
            <person name="Chen A."/>
            <person name="Palaniappan K."/>
            <person name="Land M."/>
            <person name="Hauser L."/>
            <person name="Chang Y.J."/>
            <person name="Jeffries C.D."/>
            <person name="Detter J.C."/>
            <person name="Brambilla E."/>
            <person name="Rohde M."/>
            <person name="Tindall B.J."/>
            <person name="Goker M."/>
            <person name="Woyke T."/>
            <person name="Bristow J."/>
            <person name="Eisen J.A."/>
            <person name="Markowitz V."/>
            <person name="Hugenholtz P."/>
            <person name="Kyrpides N.C."/>
            <person name="Klenk H.P."/>
            <person name="Lapidus A."/>
        </authorList>
    </citation>
    <scope>NUCLEOTIDE SEQUENCE [LARGE SCALE GENOMIC DNA]</scope>
    <source>
        <strain evidence="2">DSM 14237 / IC166 / ACAM 630</strain>
    </source>
</reference>
<dbReference type="EMBL" id="CP002453">
    <property type="protein sequence ID" value="ADV51113.1"/>
    <property type="molecule type" value="Genomic_DNA"/>
</dbReference>
<gene>
    <name evidence="1" type="ordered locus">Celal_3867</name>
</gene>
<evidence type="ECO:0000313" key="2">
    <source>
        <dbReference type="Proteomes" id="UP000008634"/>
    </source>
</evidence>
<dbReference type="AlphaFoldDB" id="E6XBK0"/>
<keyword evidence="2" id="KW-1185">Reference proteome</keyword>
<accession>E6XBK0</accession>
<sequence length="37" mass="4015">MFPIDSGIASISLSVAKRSSKLDSLPIFFGKWVSLLC</sequence>
<evidence type="ECO:0000313" key="1">
    <source>
        <dbReference type="EMBL" id="ADV51113.1"/>
    </source>
</evidence>